<dbReference type="CDD" id="cd02966">
    <property type="entry name" value="TlpA_like_family"/>
    <property type="match status" value="1"/>
</dbReference>
<dbReference type="InterPro" id="IPR017937">
    <property type="entry name" value="Thioredoxin_CS"/>
</dbReference>
<evidence type="ECO:0000256" key="4">
    <source>
        <dbReference type="ARBA" id="ARBA00023157"/>
    </source>
</evidence>
<dbReference type="PANTHER" id="PTHR42852">
    <property type="entry name" value="THIOL:DISULFIDE INTERCHANGE PROTEIN DSBE"/>
    <property type="match status" value="1"/>
</dbReference>
<dbReference type="GO" id="GO:0016853">
    <property type="term" value="F:isomerase activity"/>
    <property type="evidence" value="ECO:0007669"/>
    <property type="project" value="UniProtKB-KW"/>
</dbReference>
<protein>
    <submittedName>
        <fullName evidence="8">Thiol-disulfide isomerase/thioredoxin</fullName>
    </submittedName>
</protein>
<proteinExistence type="predicted"/>
<dbReference type="InterPro" id="IPR050553">
    <property type="entry name" value="Thioredoxin_ResA/DsbE_sf"/>
</dbReference>
<evidence type="ECO:0000256" key="6">
    <source>
        <dbReference type="SAM" id="SignalP"/>
    </source>
</evidence>
<dbReference type="InterPro" id="IPR036249">
    <property type="entry name" value="Thioredoxin-like_sf"/>
</dbReference>
<comment type="caution">
    <text evidence="8">The sequence shown here is derived from an EMBL/GenBank/DDBJ whole genome shotgun (WGS) entry which is preliminary data.</text>
</comment>
<keyword evidence="5" id="KW-0676">Redox-active center</keyword>
<dbReference type="PROSITE" id="PS00194">
    <property type="entry name" value="THIOREDOXIN_1"/>
    <property type="match status" value="1"/>
</dbReference>
<keyword evidence="4" id="KW-1015">Disulfide bond</keyword>
<dbReference type="PROSITE" id="PS51352">
    <property type="entry name" value="THIOREDOXIN_2"/>
    <property type="match status" value="1"/>
</dbReference>
<organism evidence="8 9">
    <name type="scientific">Kineosporia succinea</name>
    <dbReference type="NCBI Taxonomy" id="84632"/>
    <lineage>
        <taxon>Bacteria</taxon>
        <taxon>Bacillati</taxon>
        <taxon>Actinomycetota</taxon>
        <taxon>Actinomycetes</taxon>
        <taxon>Kineosporiales</taxon>
        <taxon>Kineosporiaceae</taxon>
        <taxon>Kineosporia</taxon>
    </lineage>
</organism>
<dbReference type="Pfam" id="PF00578">
    <property type="entry name" value="AhpC-TSA"/>
    <property type="match status" value="1"/>
</dbReference>
<feature type="signal peptide" evidence="6">
    <location>
        <begin position="1"/>
        <end position="29"/>
    </location>
</feature>
<dbReference type="Proteomes" id="UP001235712">
    <property type="component" value="Unassembled WGS sequence"/>
</dbReference>
<evidence type="ECO:0000256" key="1">
    <source>
        <dbReference type="ARBA" id="ARBA00004196"/>
    </source>
</evidence>
<keyword evidence="3" id="KW-0735">Signal-anchor</keyword>
<feature type="chain" id="PRO_5045370368" evidence="6">
    <location>
        <begin position="30"/>
        <end position="188"/>
    </location>
</feature>
<dbReference type="PANTHER" id="PTHR42852:SF6">
    <property type="entry name" value="THIOL:DISULFIDE INTERCHANGE PROTEIN DSBE"/>
    <property type="match status" value="1"/>
</dbReference>
<evidence type="ECO:0000256" key="5">
    <source>
        <dbReference type="ARBA" id="ARBA00023284"/>
    </source>
</evidence>
<dbReference type="RefSeq" id="WP_307242748.1">
    <property type="nucleotide sequence ID" value="NZ_JAUSQZ010000001.1"/>
</dbReference>
<evidence type="ECO:0000313" key="8">
    <source>
        <dbReference type="EMBL" id="MDP9827089.1"/>
    </source>
</evidence>
<keyword evidence="6" id="KW-0732">Signal</keyword>
<feature type="domain" description="Thioredoxin" evidence="7">
    <location>
        <begin position="42"/>
        <end position="184"/>
    </location>
</feature>
<dbReference type="EMBL" id="JAUSQZ010000001">
    <property type="protein sequence ID" value="MDP9827089.1"/>
    <property type="molecule type" value="Genomic_DNA"/>
</dbReference>
<dbReference type="InterPro" id="IPR000866">
    <property type="entry name" value="AhpC/TSA"/>
</dbReference>
<accession>A0ABT9P339</accession>
<gene>
    <name evidence="8" type="ORF">J2S57_002838</name>
</gene>
<evidence type="ECO:0000256" key="3">
    <source>
        <dbReference type="ARBA" id="ARBA00022968"/>
    </source>
</evidence>
<name>A0ABT9P339_9ACTN</name>
<sequence>MSSPGRRWILAVGATALLALTGCSGSSSSGGEAVDGGAVQVIPASDRKSPIEMSGTTVDGEQLNIATLRGKPLVMNVWGSWCGPCRTEAPALEEAYNELKDTTNFVGMAFRDTKTGAKNHEKEFGITYPSLYDEGDLLLNLNGAVTSQSIPVTLILDSQGRIAGRYVGIVTKVTLMDMVEDIEGDSAA</sequence>
<dbReference type="InterPro" id="IPR013766">
    <property type="entry name" value="Thioredoxin_domain"/>
</dbReference>
<reference evidence="8 9" key="1">
    <citation type="submission" date="2023-07" db="EMBL/GenBank/DDBJ databases">
        <title>Sequencing the genomes of 1000 actinobacteria strains.</title>
        <authorList>
            <person name="Klenk H.-P."/>
        </authorList>
    </citation>
    <scope>NUCLEOTIDE SEQUENCE [LARGE SCALE GENOMIC DNA]</scope>
    <source>
        <strain evidence="8 9">DSM 44388</strain>
    </source>
</reference>
<comment type="subcellular location">
    <subcellularLocation>
        <location evidence="1">Cell envelope</location>
    </subcellularLocation>
</comment>
<evidence type="ECO:0000259" key="7">
    <source>
        <dbReference type="PROSITE" id="PS51352"/>
    </source>
</evidence>
<keyword evidence="3" id="KW-0812">Transmembrane</keyword>
<keyword evidence="2" id="KW-0201">Cytochrome c-type biogenesis</keyword>
<keyword evidence="8" id="KW-0413">Isomerase</keyword>
<keyword evidence="9" id="KW-1185">Reference proteome</keyword>
<evidence type="ECO:0000256" key="2">
    <source>
        <dbReference type="ARBA" id="ARBA00022748"/>
    </source>
</evidence>
<evidence type="ECO:0000313" key="9">
    <source>
        <dbReference type="Proteomes" id="UP001235712"/>
    </source>
</evidence>
<dbReference type="SUPFAM" id="SSF52833">
    <property type="entry name" value="Thioredoxin-like"/>
    <property type="match status" value="1"/>
</dbReference>
<dbReference type="PROSITE" id="PS51257">
    <property type="entry name" value="PROKAR_LIPOPROTEIN"/>
    <property type="match status" value="1"/>
</dbReference>
<dbReference type="Gene3D" id="3.40.30.10">
    <property type="entry name" value="Glutaredoxin"/>
    <property type="match status" value="1"/>
</dbReference>